<organism evidence="3 4">
    <name type="scientific">Seminavis robusta</name>
    <dbReference type="NCBI Taxonomy" id="568900"/>
    <lineage>
        <taxon>Eukaryota</taxon>
        <taxon>Sar</taxon>
        <taxon>Stramenopiles</taxon>
        <taxon>Ochrophyta</taxon>
        <taxon>Bacillariophyta</taxon>
        <taxon>Bacillariophyceae</taxon>
        <taxon>Bacillariophycidae</taxon>
        <taxon>Naviculales</taxon>
        <taxon>Naviculaceae</taxon>
        <taxon>Seminavis</taxon>
    </lineage>
</organism>
<dbReference type="Pfam" id="PF15993">
    <property type="entry name" value="Fuseless"/>
    <property type="match status" value="2"/>
</dbReference>
<keyword evidence="4" id="KW-1185">Reference proteome</keyword>
<feature type="transmembrane region" description="Helical" evidence="2">
    <location>
        <begin position="151"/>
        <end position="174"/>
    </location>
</feature>
<comment type="caution">
    <text evidence="3">The sequence shown here is derived from an EMBL/GenBank/DDBJ whole genome shotgun (WGS) entry which is preliminary data.</text>
</comment>
<keyword evidence="2" id="KW-0472">Membrane</keyword>
<sequence length="471" mass="52296">MESPGIISMNGVEADETEKTWFAEDGYEELVTKPQILLDRRTTTRSESLSSETTDKRDELDIVETNDFGDSAGKEPEGKADSTNDQRGMVRQTQRWLFRLLIGALAVSFWRGLWSLFDVYSCDQPVDASLLNGEIFCGANDLENPMRRNSALLSLVVGISLCCLGELLYLNGFFQESKVEELSETDVLSRTRLAVTRIFMVQAVGSGNVLTWRGVWMLTEVWLYPKHLLRSNWISACLGCAGALVLDCSASLLAPPTVLLQDPSTVVFDTIFSVSRRSRGFQRESHGPWSNVLSALDLFGTFVVLPILEVWFWRGIWTLQDFYFWGYSSSGSDLNWSLAVGMIIFCASVLVSSWAGILLDGKTQPNNSLVHHITVRTQNVLLGIASVSYWRVVWYLWEIGSGSTAASSWASHVLGATGLLMLGCLSSAVVPVSWSTEEEDSNEVSEPDDSDFLPRWFAIAHVPNPRNVASV</sequence>
<evidence type="ECO:0000313" key="3">
    <source>
        <dbReference type="EMBL" id="CAB9513342.1"/>
    </source>
</evidence>
<feature type="transmembrane region" description="Helical" evidence="2">
    <location>
        <begin position="292"/>
        <end position="314"/>
    </location>
</feature>
<dbReference type="AlphaFoldDB" id="A0A9N8HHV6"/>
<name>A0A9N8HHV6_9STRA</name>
<evidence type="ECO:0000313" key="4">
    <source>
        <dbReference type="Proteomes" id="UP001153069"/>
    </source>
</evidence>
<feature type="transmembrane region" description="Helical" evidence="2">
    <location>
        <begin position="409"/>
        <end position="430"/>
    </location>
</feature>
<evidence type="ECO:0000256" key="2">
    <source>
        <dbReference type="SAM" id="Phobius"/>
    </source>
</evidence>
<feature type="region of interest" description="Disordered" evidence="1">
    <location>
        <begin position="42"/>
        <end position="86"/>
    </location>
</feature>
<dbReference type="Proteomes" id="UP001153069">
    <property type="component" value="Unassembled WGS sequence"/>
</dbReference>
<keyword evidence="2" id="KW-1133">Transmembrane helix</keyword>
<keyword evidence="2" id="KW-0812">Transmembrane</keyword>
<protein>
    <submittedName>
        <fullName evidence="3">2oxoglutarate dehydrogenase</fullName>
    </submittedName>
</protein>
<feature type="compositionally biased region" description="Basic and acidic residues" evidence="1">
    <location>
        <begin position="72"/>
        <end position="84"/>
    </location>
</feature>
<gene>
    <name evidence="3" type="ORF">SEMRO_585_G171100.1</name>
</gene>
<accession>A0A9N8HHV6</accession>
<proteinExistence type="predicted"/>
<feature type="transmembrane region" description="Helical" evidence="2">
    <location>
        <begin position="380"/>
        <end position="397"/>
    </location>
</feature>
<dbReference type="PANTHER" id="PTHR35270">
    <property type="entry name" value="FUSELESS, ISOFORM A"/>
    <property type="match status" value="1"/>
</dbReference>
<dbReference type="OrthoDB" id="45313at2759"/>
<reference evidence="3" key="1">
    <citation type="submission" date="2020-06" db="EMBL/GenBank/DDBJ databases">
        <authorList>
            <consortium name="Plant Systems Biology data submission"/>
        </authorList>
    </citation>
    <scope>NUCLEOTIDE SEQUENCE</scope>
    <source>
        <strain evidence="3">D6</strain>
    </source>
</reference>
<dbReference type="EMBL" id="CAICTM010000584">
    <property type="protein sequence ID" value="CAB9513342.1"/>
    <property type="molecule type" value="Genomic_DNA"/>
</dbReference>
<evidence type="ECO:0000256" key="1">
    <source>
        <dbReference type="SAM" id="MobiDB-lite"/>
    </source>
</evidence>
<feature type="transmembrane region" description="Helical" evidence="2">
    <location>
        <begin position="334"/>
        <end position="359"/>
    </location>
</feature>
<dbReference type="PANTHER" id="PTHR35270:SF2">
    <property type="entry name" value="FUSELESS, ISOFORM A"/>
    <property type="match status" value="1"/>
</dbReference>
<feature type="transmembrane region" description="Helical" evidence="2">
    <location>
        <begin position="96"/>
        <end position="117"/>
    </location>
</feature>
<dbReference type="InterPro" id="IPR032751">
    <property type="entry name" value="Fuseless"/>
</dbReference>